<evidence type="ECO:0000256" key="5">
    <source>
        <dbReference type="ARBA" id="ARBA00023049"/>
    </source>
</evidence>
<keyword evidence="4" id="KW-0862">Zinc</keyword>
<reference evidence="7" key="1">
    <citation type="submission" date="2018-06" db="EMBL/GenBank/DDBJ databases">
        <authorList>
            <person name="Zhirakovskaya E."/>
        </authorList>
    </citation>
    <scope>NUCLEOTIDE SEQUENCE</scope>
</reference>
<name>A0A3B1AF08_9ZZZZ</name>
<evidence type="ECO:0000256" key="4">
    <source>
        <dbReference type="ARBA" id="ARBA00022833"/>
    </source>
</evidence>
<dbReference type="CDD" id="cd08070">
    <property type="entry name" value="MPN_like"/>
    <property type="match status" value="1"/>
</dbReference>
<dbReference type="InterPro" id="IPR037518">
    <property type="entry name" value="MPN"/>
</dbReference>
<evidence type="ECO:0000313" key="7">
    <source>
        <dbReference type="EMBL" id="VAW98552.1"/>
    </source>
</evidence>
<dbReference type="InterPro" id="IPR051929">
    <property type="entry name" value="VirAsm_ModProt"/>
</dbReference>
<feature type="domain" description="MPN" evidence="6">
    <location>
        <begin position="4"/>
        <end position="126"/>
    </location>
</feature>
<dbReference type="SUPFAM" id="SSF102712">
    <property type="entry name" value="JAB1/MPN domain"/>
    <property type="match status" value="1"/>
</dbReference>
<dbReference type="PANTHER" id="PTHR34858:SF1">
    <property type="entry name" value="CYSO-CYSTEINE PEPTIDASE"/>
    <property type="match status" value="1"/>
</dbReference>
<dbReference type="GO" id="GO:0006508">
    <property type="term" value="P:proteolysis"/>
    <property type="evidence" value="ECO:0007669"/>
    <property type="project" value="UniProtKB-KW"/>
</dbReference>
<dbReference type="GO" id="GO:0008270">
    <property type="term" value="F:zinc ion binding"/>
    <property type="evidence" value="ECO:0007669"/>
    <property type="project" value="TreeGrafter"/>
</dbReference>
<keyword evidence="1" id="KW-0645">Protease</keyword>
<keyword evidence="2" id="KW-0479">Metal-binding</keyword>
<proteinExistence type="predicted"/>
<dbReference type="GO" id="GO:0008235">
    <property type="term" value="F:metalloexopeptidase activity"/>
    <property type="evidence" value="ECO:0007669"/>
    <property type="project" value="TreeGrafter"/>
</dbReference>
<dbReference type="AlphaFoldDB" id="A0A3B1AF08"/>
<gene>
    <name evidence="7" type="ORF">MNBD_GAMMA20-1440</name>
</gene>
<dbReference type="Gene3D" id="3.40.140.10">
    <property type="entry name" value="Cytidine Deaminase, domain 2"/>
    <property type="match status" value="1"/>
</dbReference>
<dbReference type="InterPro" id="IPR028090">
    <property type="entry name" value="JAB_dom_prok"/>
</dbReference>
<evidence type="ECO:0000256" key="1">
    <source>
        <dbReference type="ARBA" id="ARBA00022670"/>
    </source>
</evidence>
<keyword evidence="5" id="KW-0482">Metalloprotease</keyword>
<dbReference type="SMART" id="SM00232">
    <property type="entry name" value="JAB_MPN"/>
    <property type="match status" value="1"/>
</dbReference>
<dbReference type="Pfam" id="PF14464">
    <property type="entry name" value="Prok-JAB"/>
    <property type="match status" value="1"/>
</dbReference>
<keyword evidence="3" id="KW-0378">Hydrolase</keyword>
<dbReference type="PROSITE" id="PS50249">
    <property type="entry name" value="MPN"/>
    <property type="match status" value="1"/>
</dbReference>
<organism evidence="7">
    <name type="scientific">hydrothermal vent metagenome</name>
    <dbReference type="NCBI Taxonomy" id="652676"/>
    <lineage>
        <taxon>unclassified sequences</taxon>
        <taxon>metagenomes</taxon>
        <taxon>ecological metagenomes</taxon>
    </lineage>
</organism>
<dbReference type="InterPro" id="IPR000555">
    <property type="entry name" value="JAMM/MPN+_dom"/>
</dbReference>
<accession>A0A3B1AF08</accession>
<evidence type="ECO:0000256" key="3">
    <source>
        <dbReference type="ARBA" id="ARBA00022801"/>
    </source>
</evidence>
<sequence>MTPVHFPRPLINQILQQAQQAEDSEICGLISARSGQPVHCYPVANAAEQPTHRFRMHPQQQIEAMRQIRERGEELFAIYHSHPDTPALPSATDLREATYPDALYIIISLATEGTLEMRGFHLQNGNIEDVDFVVA</sequence>
<dbReference type="PANTHER" id="PTHR34858">
    <property type="entry name" value="CYSO-CYSTEINE PEPTIDASE"/>
    <property type="match status" value="1"/>
</dbReference>
<protein>
    <submittedName>
        <fullName evidence="7">Mov34/MPN/PAD-1 family protein</fullName>
    </submittedName>
</protein>
<dbReference type="EMBL" id="UOFU01000148">
    <property type="protein sequence ID" value="VAW98552.1"/>
    <property type="molecule type" value="Genomic_DNA"/>
</dbReference>
<evidence type="ECO:0000259" key="6">
    <source>
        <dbReference type="PROSITE" id="PS50249"/>
    </source>
</evidence>
<evidence type="ECO:0000256" key="2">
    <source>
        <dbReference type="ARBA" id="ARBA00022723"/>
    </source>
</evidence>